<dbReference type="RefSeq" id="WP_267846600.1">
    <property type="nucleotide sequence ID" value="NZ_JAPMXC010000001.1"/>
</dbReference>
<dbReference type="PANTHER" id="PTHR30249:SF16">
    <property type="entry name" value="INNER MEMBRANE PROTEIN"/>
    <property type="match status" value="1"/>
</dbReference>
<feature type="transmembrane region" description="Helical" evidence="5">
    <location>
        <begin position="6"/>
        <end position="26"/>
    </location>
</feature>
<dbReference type="InterPro" id="IPR007300">
    <property type="entry name" value="CidB/LrgB"/>
</dbReference>
<keyword evidence="7" id="KW-1185">Reference proteome</keyword>
<name>A0ABT3ZK73_9BURK</name>
<evidence type="ECO:0000256" key="1">
    <source>
        <dbReference type="ARBA" id="ARBA00004141"/>
    </source>
</evidence>
<evidence type="ECO:0000256" key="4">
    <source>
        <dbReference type="ARBA" id="ARBA00023136"/>
    </source>
</evidence>
<proteinExistence type="predicted"/>
<feature type="transmembrane region" description="Helical" evidence="5">
    <location>
        <begin position="38"/>
        <end position="63"/>
    </location>
</feature>
<feature type="transmembrane region" description="Helical" evidence="5">
    <location>
        <begin position="210"/>
        <end position="234"/>
    </location>
</feature>
<evidence type="ECO:0000256" key="3">
    <source>
        <dbReference type="ARBA" id="ARBA00022989"/>
    </source>
</evidence>
<dbReference type="Pfam" id="PF04172">
    <property type="entry name" value="LrgB"/>
    <property type="match status" value="1"/>
</dbReference>
<feature type="transmembrane region" description="Helical" evidence="5">
    <location>
        <begin position="186"/>
        <end position="204"/>
    </location>
</feature>
<feature type="transmembrane region" description="Helical" evidence="5">
    <location>
        <begin position="69"/>
        <end position="85"/>
    </location>
</feature>
<reference evidence="6" key="1">
    <citation type="submission" date="2022-11" db="EMBL/GenBank/DDBJ databases">
        <title>Robbsia betulipollinis sp. nov., isolated from pollen of birch (Betula pendula).</title>
        <authorList>
            <person name="Shi H."/>
            <person name="Ambika Manirajan B."/>
            <person name="Ratering S."/>
            <person name="Geissler-Plaum R."/>
            <person name="Schnell S."/>
        </authorList>
    </citation>
    <scope>NUCLEOTIDE SEQUENCE</scope>
    <source>
        <strain evidence="6">Bb-Pol-6</strain>
    </source>
</reference>
<comment type="subcellular location">
    <subcellularLocation>
        <location evidence="1">Membrane</location>
        <topology evidence="1">Multi-pass membrane protein</topology>
    </subcellularLocation>
</comment>
<keyword evidence="4 5" id="KW-0472">Membrane</keyword>
<evidence type="ECO:0000313" key="7">
    <source>
        <dbReference type="Proteomes" id="UP001082899"/>
    </source>
</evidence>
<dbReference type="EMBL" id="JAPMXC010000001">
    <property type="protein sequence ID" value="MCY0386929.1"/>
    <property type="molecule type" value="Genomic_DNA"/>
</dbReference>
<dbReference type="Proteomes" id="UP001082899">
    <property type="component" value="Unassembled WGS sequence"/>
</dbReference>
<comment type="caution">
    <text evidence="6">The sequence shown here is derived from an EMBL/GenBank/DDBJ whole genome shotgun (WGS) entry which is preliminary data.</text>
</comment>
<evidence type="ECO:0000256" key="5">
    <source>
        <dbReference type="SAM" id="Phobius"/>
    </source>
</evidence>
<protein>
    <submittedName>
        <fullName evidence="6">LrgB family protein</fullName>
    </submittedName>
</protein>
<evidence type="ECO:0000256" key="2">
    <source>
        <dbReference type="ARBA" id="ARBA00022692"/>
    </source>
</evidence>
<accession>A0ABT3ZK73</accession>
<evidence type="ECO:0000313" key="6">
    <source>
        <dbReference type="EMBL" id="MCY0386929.1"/>
    </source>
</evidence>
<feature type="transmembrane region" description="Helical" evidence="5">
    <location>
        <begin position="154"/>
        <end position="174"/>
    </location>
</feature>
<keyword evidence="2 5" id="KW-0812">Transmembrane</keyword>
<gene>
    <name evidence="6" type="ORF">OVY01_06725</name>
</gene>
<sequence length="235" mass="24880">MSADPTPGLQWLGAFCLLSTILLYFAGKRLYARFPRIWLMPLVSVPLVLVVALLLTHVPYAVYLSDTRWLLWLLGPTTIAFALPIHEYRGVIRRHWLSLSLGVSVGIVSGVAGSFFLAKLLHLPPALQRAMAIRSVSTPFALAMSGPVGAAPDVVAILVIITGLVGMLIGKGLLVWLPMRTGIARGALFGAGAHGVGTATARSLGSEEGMIASLTMTIAGVVVVIAAPLIGWLLR</sequence>
<keyword evidence="3 5" id="KW-1133">Transmembrane helix</keyword>
<feature type="transmembrane region" description="Helical" evidence="5">
    <location>
        <begin position="97"/>
        <end position="118"/>
    </location>
</feature>
<organism evidence="6 7">
    <name type="scientific">Robbsia betulipollinis</name>
    <dbReference type="NCBI Taxonomy" id="2981849"/>
    <lineage>
        <taxon>Bacteria</taxon>
        <taxon>Pseudomonadati</taxon>
        <taxon>Pseudomonadota</taxon>
        <taxon>Betaproteobacteria</taxon>
        <taxon>Burkholderiales</taxon>
        <taxon>Burkholderiaceae</taxon>
        <taxon>Robbsia</taxon>
    </lineage>
</organism>
<dbReference type="PANTHER" id="PTHR30249">
    <property type="entry name" value="PUTATIVE SEROTONIN TRANSPORTER"/>
    <property type="match status" value="1"/>
</dbReference>